<accession>A0AAD9E440</accession>
<feature type="region of interest" description="Disordered" evidence="1">
    <location>
        <begin position="954"/>
        <end position="979"/>
    </location>
</feature>
<feature type="region of interest" description="Disordered" evidence="1">
    <location>
        <begin position="30"/>
        <end position="84"/>
    </location>
</feature>
<keyword evidence="3" id="KW-1185">Reference proteome</keyword>
<feature type="region of interest" description="Disordered" evidence="1">
    <location>
        <begin position="750"/>
        <end position="818"/>
    </location>
</feature>
<evidence type="ECO:0000313" key="3">
    <source>
        <dbReference type="Proteomes" id="UP001239994"/>
    </source>
</evidence>
<evidence type="ECO:0000256" key="1">
    <source>
        <dbReference type="SAM" id="MobiDB-lite"/>
    </source>
</evidence>
<organism evidence="2 3">
    <name type="scientific">Electrophorus voltai</name>
    <dbReference type="NCBI Taxonomy" id="2609070"/>
    <lineage>
        <taxon>Eukaryota</taxon>
        <taxon>Metazoa</taxon>
        <taxon>Chordata</taxon>
        <taxon>Craniata</taxon>
        <taxon>Vertebrata</taxon>
        <taxon>Euteleostomi</taxon>
        <taxon>Actinopterygii</taxon>
        <taxon>Neopterygii</taxon>
        <taxon>Teleostei</taxon>
        <taxon>Ostariophysi</taxon>
        <taxon>Gymnotiformes</taxon>
        <taxon>Gymnotoidei</taxon>
        <taxon>Gymnotidae</taxon>
        <taxon>Electrophorus</taxon>
    </lineage>
</organism>
<gene>
    <name evidence="2" type="ORF">P4O66_004611</name>
</gene>
<reference evidence="2" key="1">
    <citation type="submission" date="2023-03" db="EMBL/GenBank/DDBJ databases">
        <title>Electrophorus voltai genome.</title>
        <authorList>
            <person name="Bian C."/>
        </authorList>
    </citation>
    <scope>NUCLEOTIDE SEQUENCE</scope>
    <source>
        <strain evidence="2">CB-2022</strain>
        <tissue evidence="2">Muscle</tissue>
    </source>
</reference>
<feature type="region of interest" description="Disordered" evidence="1">
    <location>
        <begin position="404"/>
        <end position="455"/>
    </location>
</feature>
<dbReference type="AlphaFoldDB" id="A0AAD9E440"/>
<name>A0AAD9E440_9TELE</name>
<comment type="caution">
    <text evidence="2">The sequence shown here is derived from an EMBL/GenBank/DDBJ whole genome shotgun (WGS) entry which is preliminary data.</text>
</comment>
<sequence length="1199" mass="130828">MSSAQGEEQGLQHSVHYVVLHLISSKGSTKFTGRRQCEGDSVTAQSQRSASSAALSTAPSGHSQTQHYLIHSTGSGGHSCNELESPRSCTVKTSPCFILPHPVPLQHKQLCSRGSRFQLAVRTGISSENAPHNDTGWTLHRAQGFYTTQAGLYTVHKDSTRHRLDSTPCTRILHDTGWTLHRAQGFYTTQAGLYTVHKDSTRHRLDSTPCTRILHDTGWTLHRAQGFYTTQAGLYTVHKDSTRHRLDSTQCTRILHDTGWTLHSAQGFYTTQAGLYTVHKDSTRHRLDSTQCTRILHDTGWTLHSAASLSSSRLAWGLVDPGLHIHTSSWPRALPELQKPVMGNEEPGVCALTAQAHRALPEEADTSDFAYEEQLLFKQHLHDATGALCDTVIETCISGDMGKQTGLSPLNPGGPAQRGSVPLSSRAANGGFRSSACRSSSGKDSPQNRGTFPLDQRAGRCTGARLCQLFINRQSWGLHFLKLSTSRFKSLWRRWMAAVVGVVAGGADGGVNQQLLPPVRTAVALSGSSRTTGRPRGRWAALLARPAPCYTGSTGKRRSRVRHLTWCRRGSFTPIPNIQPAYTTPPPVPQASPGDGNGIKASACKSLQAASVCKHLHLPPNPHRTRPSPGHPSALVQPEAWPVSSRAERLADGAAVGVAVPRLRSLYGYLQHSCSKYKLPFHCRLLKRRCAVRLVQETNAKTEAALPTPAERSGLLGVQPLINPGLWQRAQWWHTGAGCLMALLHPEPEQQPCATPEAKLNTEPVSPRGPASSQRLGGEAAASLPVAPGGHGHRLPSTRKERERLGGERERERERERESIACSAMGKLLLLVLRADVTSPASTKPFQSQRLISKPASILSIAESENSTAKHDQLPGTADVANVLRFIQNGPETKQTVRAEGPERLFEAGLLEKWAHDPYGGHPGPGTGASTRVGLGTGSTRAASWPARARAHCGPSFPGQGVEAEAQTDEEEEEEEKKISDRWTLPCFINTEAAEHLQKHAASMRWLAVQMGACLLPRATRSPARGQSPGGTGTHRRPQLAHAFISHYIRPVTNRPAEAKLGPLTRRISPTGLDAVRCRNTSNCLCRSPSRGSGVTASGNKGEAVYDISLDHIMAYYVKLSWLTARYIAWSYRGQDRRARTEAFQLFHFSESQGRGDLGVYVTSDLGVYVTSECMRCVCDQKPRDWWGGWAEAMSLDTR</sequence>
<protein>
    <submittedName>
        <fullName evidence="2">Uncharacterized protein</fullName>
    </submittedName>
</protein>
<feature type="compositionally biased region" description="Low complexity" evidence="1">
    <location>
        <begin position="41"/>
        <end position="60"/>
    </location>
</feature>
<dbReference type="EMBL" id="JAROKS010000008">
    <property type="protein sequence ID" value="KAK1801557.1"/>
    <property type="molecule type" value="Genomic_DNA"/>
</dbReference>
<dbReference type="Proteomes" id="UP001239994">
    <property type="component" value="Unassembled WGS sequence"/>
</dbReference>
<feature type="compositionally biased region" description="Polar residues" evidence="1">
    <location>
        <begin position="436"/>
        <end position="450"/>
    </location>
</feature>
<feature type="compositionally biased region" description="Acidic residues" evidence="1">
    <location>
        <begin position="966"/>
        <end position="975"/>
    </location>
</feature>
<evidence type="ECO:0000313" key="2">
    <source>
        <dbReference type="EMBL" id="KAK1801557.1"/>
    </source>
</evidence>
<proteinExistence type="predicted"/>
<feature type="compositionally biased region" description="Basic and acidic residues" evidence="1">
    <location>
        <begin position="798"/>
        <end position="818"/>
    </location>
</feature>